<dbReference type="SMART" id="SM01218">
    <property type="entry name" value="FoP_duplication"/>
    <property type="match status" value="1"/>
</dbReference>
<feature type="region of interest" description="Disordered" evidence="3">
    <location>
        <begin position="230"/>
        <end position="275"/>
    </location>
</feature>
<feature type="compositionally biased region" description="Gly residues" evidence="3">
    <location>
        <begin position="84"/>
        <end position="93"/>
    </location>
</feature>
<feature type="compositionally biased region" description="Basic and acidic residues" evidence="3">
    <location>
        <begin position="112"/>
        <end position="121"/>
    </location>
</feature>
<dbReference type="PANTHER" id="PTHR19965">
    <property type="entry name" value="RNA AND EXPORT FACTOR BINDING PROTEIN"/>
    <property type="match status" value="1"/>
</dbReference>
<evidence type="ECO:0000256" key="2">
    <source>
        <dbReference type="PROSITE-ProRule" id="PRU00176"/>
    </source>
</evidence>
<dbReference type="Gene3D" id="3.30.70.330">
    <property type="match status" value="1"/>
</dbReference>
<name>A0A0B6ZJU2_9EUPU</name>
<protein>
    <recommendedName>
        <fullName evidence="4">RRM domain-containing protein</fullName>
    </recommendedName>
</protein>
<evidence type="ECO:0000256" key="1">
    <source>
        <dbReference type="ARBA" id="ARBA00022884"/>
    </source>
</evidence>
<dbReference type="SMART" id="SM00360">
    <property type="entry name" value="RRM"/>
    <property type="match status" value="1"/>
</dbReference>
<evidence type="ECO:0000313" key="5">
    <source>
        <dbReference type="EMBL" id="CEK68788.1"/>
    </source>
</evidence>
<dbReference type="Pfam" id="PF13865">
    <property type="entry name" value="FoP_duplication"/>
    <property type="match status" value="1"/>
</dbReference>
<evidence type="ECO:0000259" key="4">
    <source>
        <dbReference type="PROSITE" id="PS50102"/>
    </source>
</evidence>
<feature type="compositionally biased region" description="Polar residues" evidence="3">
    <location>
        <begin position="131"/>
        <end position="146"/>
    </location>
</feature>
<dbReference type="PANTHER" id="PTHR19965:SF82">
    <property type="entry name" value="THO COMPLEX SUBUNIT 4"/>
    <property type="match status" value="1"/>
</dbReference>
<dbReference type="CDD" id="cd12680">
    <property type="entry name" value="RRM_THOC4"/>
    <property type="match status" value="1"/>
</dbReference>
<dbReference type="SUPFAM" id="SSF54928">
    <property type="entry name" value="RNA-binding domain, RBD"/>
    <property type="match status" value="1"/>
</dbReference>
<proteinExistence type="predicted"/>
<feature type="region of interest" description="Disordered" evidence="3">
    <location>
        <begin position="49"/>
        <end position="121"/>
    </location>
</feature>
<keyword evidence="1 2" id="KW-0694">RNA-binding</keyword>
<evidence type="ECO:0000256" key="3">
    <source>
        <dbReference type="SAM" id="MobiDB-lite"/>
    </source>
</evidence>
<dbReference type="InterPro" id="IPR035979">
    <property type="entry name" value="RBD_domain_sf"/>
</dbReference>
<sequence length="289" mass="31706">GGRGRGSHFKRCSQVLIYSKCCIQFHKDFYKSSKMANKLDMSLDDIIQQSRTQGGRGRGSPRRGRGRGGQNRSRRDSNSRDDGNSGGGQGVLRGGVNQNRRRGGRGGSFNQRSRETPDVWQHDLYEESSGPARTNVRNNPATTSGSGKLLVSNLEFGVSDSDIQELFTEFGPLVKAAVHFDRSGRSLGTAEVIYQRNSDAAKALKQYNNVPLDGRPMSIQLVGAPPFRSVNSRLGSRVEDNKPTSTRGNFRGGNRGERGRGGRGRDKKLPTVEDLDAQLDAYNAKMEVD</sequence>
<feature type="non-terminal residue" evidence="5">
    <location>
        <position position="1"/>
    </location>
</feature>
<feature type="region of interest" description="Disordered" evidence="3">
    <location>
        <begin position="127"/>
        <end position="146"/>
    </location>
</feature>
<dbReference type="InterPro" id="IPR051229">
    <property type="entry name" value="ALYREF_mRNA_export"/>
</dbReference>
<dbReference type="InterPro" id="IPR000504">
    <property type="entry name" value="RRM_dom"/>
</dbReference>
<dbReference type="Pfam" id="PF00076">
    <property type="entry name" value="RRM_1"/>
    <property type="match status" value="1"/>
</dbReference>
<feature type="compositionally biased region" description="Basic and acidic residues" evidence="3">
    <location>
        <begin position="254"/>
        <end position="271"/>
    </location>
</feature>
<reference evidence="5" key="1">
    <citation type="submission" date="2014-12" db="EMBL/GenBank/DDBJ databases">
        <title>Insight into the proteome of Arion vulgaris.</title>
        <authorList>
            <person name="Aradska J."/>
            <person name="Bulat T."/>
            <person name="Smidak R."/>
            <person name="Sarate P."/>
            <person name="Gangsoo J."/>
            <person name="Sialana F."/>
            <person name="Bilban M."/>
            <person name="Lubec G."/>
        </authorList>
    </citation>
    <scope>NUCLEOTIDE SEQUENCE</scope>
    <source>
        <tissue evidence="5">Skin</tissue>
    </source>
</reference>
<dbReference type="InterPro" id="IPR012677">
    <property type="entry name" value="Nucleotide-bd_a/b_plait_sf"/>
</dbReference>
<dbReference type="AlphaFoldDB" id="A0A0B6ZJU2"/>
<accession>A0A0B6ZJU2</accession>
<dbReference type="PROSITE" id="PS50102">
    <property type="entry name" value="RRM"/>
    <property type="match status" value="1"/>
</dbReference>
<dbReference type="InterPro" id="IPR025715">
    <property type="entry name" value="FoP_C"/>
</dbReference>
<feature type="compositionally biased region" description="Basic and acidic residues" evidence="3">
    <location>
        <begin position="73"/>
        <end position="83"/>
    </location>
</feature>
<feature type="domain" description="RRM" evidence="4">
    <location>
        <begin position="147"/>
        <end position="224"/>
    </location>
</feature>
<gene>
    <name evidence="5" type="primary">ORF67759</name>
</gene>
<dbReference type="GO" id="GO:0006406">
    <property type="term" value="P:mRNA export from nucleus"/>
    <property type="evidence" value="ECO:0007669"/>
    <property type="project" value="TreeGrafter"/>
</dbReference>
<dbReference type="EMBL" id="HACG01021923">
    <property type="protein sequence ID" value="CEK68788.1"/>
    <property type="molecule type" value="Transcribed_RNA"/>
</dbReference>
<dbReference type="GO" id="GO:0005634">
    <property type="term" value="C:nucleus"/>
    <property type="evidence" value="ECO:0007669"/>
    <property type="project" value="TreeGrafter"/>
</dbReference>
<organism evidence="5">
    <name type="scientific">Arion vulgaris</name>
    <dbReference type="NCBI Taxonomy" id="1028688"/>
    <lineage>
        <taxon>Eukaryota</taxon>
        <taxon>Metazoa</taxon>
        <taxon>Spiralia</taxon>
        <taxon>Lophotrochozoa</taxon>
        <taxon>Mollusca</taxon>
        <taxon>Gastropoda</taxon>
        <taxon>Heterobranchia</taxon>
        <taxon>Euthyneura</taxon>
        <taxon>Panpulmonata</taxon>
        <taxon>Eupulmonata</taxon>
        <taxon>Stylommatophora</taxon>
        <taxon>Helicina</taxon>
        <taxon>Arionoidea</taxon>
        <taxon>Arionidae</taxon>
        <taxon>Arion</taxon>
    </lineage>
</organism>
<dbReference type="GO" id="GO:0003729">
    <property type="term" value="F:mRNA binding"/>
    <property type="evidence" value="ECO:0007669"/>
    <property type="project" value="TreeGrafter"/>
</dbReference>